<accession>A0ABZ2TEA0</accession>
<keyword evidence="2" id="KW-1185">Reference proteome</keyword>
<gene>
    <name evidence="1" type="ORF">RZS32_014495</name>
</gene>
<evidence type="ECO:0000313" key="2">
    <source>
        <dbReference type="Proteomes" id="UP001281305"/>
    </source>
</evidence>
<dbReference type="Proteomes" id="UP001281305">
    <property type="component" value="Chromosome"/>
</dbReference>
<dbReference type="EMBL" id="CP146606">
    <property type="protein sequence ID" value="WYK17604.1"/>
    <property type="molecule type" value="Genomic_DNA"/>
</dbReference>
<dbReference type="PANTHER" id="PTHR35841">
    <property type="entry name" value="PHOSPHONATES-BINDING PERIPLASMIC PROTEIN"/>
    <property type="match status" value="1"/>
</dbReference>
<sequence>MIASLPMYDRPELQAANDRLWASIRDRLRIGPATVTRNGDIWDHWVSSDLVLSQTCGFPYRARLHGKVQLVGTPDNRLEGCAPGEYCSVFVARADDPRQDIGAFSTARFAFNEPLSQSGWAAAANYAFDRGFSFSNPLKTGGHLNSAKAVADGRADLAAIDALTWRHIQRYDAFAAHLRVVARTDPTPTLPFITSLTQDAAPIRAALSKAIDNLSETDRDALSLYGLVDIPAARYLSVRTPAPPNT</sequence>
<name>A0ABZ2TEA0_9RHOB</name>
<dbReference type="RefSeq" id="WP_317057676.1">
    <property type="nucleotide sequence ID" value="NZ_CP146606.1"/>
</dbReference>
<organism evidence="1 2">
    <name type="scientific">Roseovarius rhodophyticola</name>
    <dbReference type="NCBI Taxonomy" id="3080827"/>
    <lineage>
        <taxon>Bacteria</taxon>
        <taxon>Pseudomonadati</taxon>
        <taxon>Pseudomonadota</taxon>
        <taxon>Alphaproteobacteria</taxon>
        <taxon>Rhodobacterales</taxon>
        <taxon>Roseobacteraceae</taxon>
        <taxon>Roseovarius</taxon>
    </lineage>
</organism>
<reference evidence="1 2" key="1">
    <citation type="submission" date="2024-02" db="EMBL/GenBank/DDBJ databases">
        <title>Roseovarius strain W115 nov., isolated from a marine algae.</title>
        <authorList>
            <person name="Lee M.W."/>
            <person name="Lee J.K."/>
            <person name="Kim J.M."/>
            <person name="Choi D.G."/>
            <person name="Baek J.H."/>
            <person name="Bayburt H."/>
            <person name="Jung J.J."/>
            <person name="Han D.M."/>
            <person name="Jeon C.O."/>
        </authorList>
    </citation>
    <scope>NUCLEOTIDE SEQUENCE [LARGE SCALE GENOMIC DNA]</scope>
    <source>
        <strain evidence="1 2">W115</strain>
    </source>
</reference>
<dbReference type="Gene3D" id="3.40.190.10">
    <property type="entry name" value="Periplasmic binding protein-like II"/>
    <property type="match status" value="1"/>
</dbReference>
<evidence type="ECO:0000313" key="1">
    <source>
        <dbReference type="EMBL" id="WYK17604.1"/>
    </source>
</evidence>
<dbReference type="Pfam" id="PF12974">
    <property type="entry name" value="Phosphonate-bd"/>
    <property type="match status" value="1"/>
</dbReference>
<dbReference type="SUPFAM" id="SSF53850">
    <property type="entry name" value="Periplasmic binding protein-like II"/>
    <property type="match status" value="1"/>
</dbReference>
<protein>
    <submittedName>
        <fullName evidence="1">PhnD/SsuA/transferrin family substrate-binding protein</fullName>
    </submittedName>
</protein>
<proteinExistence type="predicted"/>
<dbReference type="PANTHER" id="PTHR35841:SF1">
    <property type="entry name" value="PHOSPHONATES-BINDING PERIPLASMIC PROTEIN"/>
    <property type="match status" value="1"/>
</dbReference>